<evidence type="ECO:0000313" key="2">
    <source>
        <dbReference type="Proteomes" id="UP001055091"/>
    </source>
</evidence>
<dbReference type="GO" id="GO:0003824">
    <property type="term" value="F:catalytic activity"/>
    <property type="evidence" value="ECO:0007669"/>
    <property type="project" value="InterPro"/>
</dbReference>
<dbReference type="PANTHER" id="PTHR43641">
    <property type="entry name" value="FORMATE ACETYLTRANSFERASE 3-RELATED"/>
    <property type="match status" value="1"/>
</dbReference>
<dbReference type="GO" id="GO:0005829">
    <property type="term" value="C:cytosol"/>
    <property type="evidence" value="ECO:0007669"/>
    <property type="project" value="TreeGrafter"/>
</dbReference>
<name>A0A413WTX8_9FIRM</name>
<dbReference type="SUPFAM" id="SSF51998">
    <property type="entry name" value="PFL-like glycyl radical enzymes"/>
    <property type="match status" value="1"/>
</dbReference>
<dbReference type="EMBL" id="BQNJ01000002">
    <property type="protein sequence ID" value="GKH03299.1"/>
    <property type="molecule type" value="Genomic_DNA"/>
</dbReference>
<organism evidence="1 2">
    <name type="scientific">Hungatella hathewayi</name>
    <dbReference type="NCBI Taxonomy" id="154046"/>
    <lineage>
        <taxon>Bacteria</taxon>
        <taxon>Bacillati</taxon>
        <taxon>Bacillota</taxon>
        <taxon>Clostridia</taxon>
        <taxon>Lachnospirales</taxon>
        <taxon>Lachnospiraceae</taxon>
        <taxon>Hungatella</taxon>
    </lineage>
</organism>
<reference evidence="1" key="1">
    <citation type="submission" date="2022-01" db="EMBL/GenBank/DDBJ databases">
        <title>Novel bile acid biosynthetic pathways are enriched in the microbiome of centenarians.</title>
        <authorList>
            <person name="Sato Y."/>
            <person name="Atarashi K."/>
            <person name="Plichta R.D."/>
            <person name="Arai Y."/>
            <person name="Sasajima S."/>
            <person name="Kearney M.S."/>
            <person name="Suda W."/>
            <person name="Takeshita K."/>
            <person name="Sasaki T."/>
            <person name="Okamoto S."/>
            <person name="Skelly N.A."/>
            <person name="Okamura Y."/>
            <person name="Vlamakis H."/>
            <person name="Li Y."/>
            <person name="Tanoue T."/>
            <person name="Takei H."/>
            <person name="Nittono H."/>
            <person name="Narushima S."/>
            <person name="Irie J."/>
            <person name="Itoh H."/>
            <person name="Moriya K."/>
            <person name="Sugiura Y."/>
            <person name="Suematsu M."/>
            <person name="Moritoki N."/>
            <person name="Shibata S."/>
            <person name="Littman R.D."/>
            <person name="Fischbach A.M."/>
            <person name="Uwamino Y."/>
            <person name="Inoue T."/>
            <person name="Honda A."/>
            <person name="Hattori M."/>
            <person name="Murai T."/>
            <person name="Xavier J.R."/>
            <person name="Hirose N."/>
            <person name="Honda K."/>
        </authorList>
    </citation>
    <scope>NUCLEOTIDE SEQUENCE</scope>
    <source>
        <strain evidence="1">CE91-St55</strain>
    </source>
</reference>
<dbReference type="Proteomes" id="UP001055091">
    <property type="component" value="Unassembled WGS sequence"/>
</dbReference>
<proteinExistence type="predicted"/>
<keyword evidence="1" id="KW-0670">Pyruvate</keyword>
<protein>
    <submittedName>
        <fullName evidence="1">Pyruvate formate-lyase</fullName>
    </submittedName>
</protein>
<dbReference type="Gene3D" id="3.20.70.20">
    <property type="match status" value="1"/>
</dbReference>
<dbReference type="Pfam" id="PF02901">
    <property type="entry name" value="PFL-like"/>
    <property type="match status" value="1"/>
</dbReference>
<sequence>MNLKNFIVDKIKRTDIYQNKKEEAYYSSRSNMLSMLTPDEKSSSKRHVYFKKSKADEYNKMFGLINITIRFGNRFQTWIDTGLYFSNIYALEDNTTPDYELILDNSINDLINRSGNYNNSVSYEVQIMLRGILSYIDRIVEEIQEAILTLKDTADIDRLNNTKTYFLRMKDQKCSSLEEALQRILFWSSLFWQSQHTLVGIGRLDKVLARYKLDIPESVQIIGDFYSEMHRYFAFKSSGKLLGDTGQIIVLGGIDPNGDYFCNEYTHIFIEVMRDKPIPDPKILLRISSKMPDDLLELAIQCIATGVGCPLLSNDDVIIPALEEFGYTHADACNYVTSACWEPMAYGKSLEKNNIKSINFGRCFEKTYNNDEFTACKNFEGLLTLFLNEVDREAETVINILNNIRWEKNPLRSLFTEDCIVKGKDISEGGATYNNYGVLTVGLANAVDSLLNIKELCFEEKKFTLDQVRSICRESNFESVDSSLKKWYGTENTQVAQLVEQMTDRVYNNLSSYRNRFYGKVKWGLSASNYVESGAVVGATFDGRNKNEPLAVHISAPSGVAYTELINFASSLDYSGQRSNGNVIDYFVTPDFIKNNLKKFTLFIKASIKKGFFQMQMNVVSSKTLIAARKDPSAFPNLIVRVWGFSAYFNDLPENYKDILIKRAIESEIAV</sequence>
<dbReference type="InterPro" id="IPR004184">
    <property type="entry name" value="PFL_dom"/>
</dbReference>
<dbReference type="AlphaFoldDB" id="A0A413WTX8"/>
<dbReference type="InterPro" id="IPR001150">
    <property type="entry name" value="Gly_radical"/>
</dbReference>
<accession>A0A413WTX8</accession>
<gene>
    <name evidence="1" type="ORF">CE91St55_52800</name>
</gene>
<dbReference type="GeneID" id="93150010"/>
<dbReference type="PANTHER" id="PTHR43641:SF2">
    <property type="entry name" value="DEHYDRATASE YBIW-RELATED"/>
    <property type="match status" value="1"/>
</dbReference>
<dbReference type="PROSITE" id="PS51149">
    <property type="entry name" value="GLY_RADICAL_2"/>
    <property type="match status" value="1"/>
</dbReference>
<dbReference type="RefSeq" id="WP_118042828.1">
    <property type="nucleotide sequence ID" value="NZ_BQNJ01000002.1"/>
</dbReference>
<dbReference type="Pfam" id="PF01228">
    <property type="entry name" value="Gly_radical"/>
    <property type="match status" value="1"/>
</dbReference>
<dbReference type="InterPro" id="IPR051215">
    <property type="entry name" value="GRE"/>
</dbReference>
<evidence type="ECO:0000313" key="1">
    <source>
        <dbReference type="EMBL" id="GKH03299.1"/>
    </source>
</evidence>
<comment type="caution">
    <text evidence="1">The sequence shown here is derived from an EMBL/GenBank/DDBJ whole genome shotgun (WGS) entry which is preliminary data.</text>
</comment>
<dbReference type="PROSITE" id="PS51554">
    <property type="entry name" value="PFL"/>
    <property type="match status" value="1"/>
</dbReference>